<comment type="subcellular location">
    <subcellularLocation>
        <location evidence="5">Cytoplasm</location>
    </subcellularLocation>
</comment>
<dbReference type="PANTHER" id="PTHR10695">
    <property type="entry name" value="DEPHOSPHO-COA KINASE-RELATED"/>
    <property type="match status" value="1"/>
</dbReference>
<dbReference type="EMBL" id="PGUY01000011">
    <property type="protein sequence ID" value="PLT31191.1"/>
    <property type="molecule type" value="Genomic_DNA"/>
</dbReference>
<dbReference type="PANTHER" id="PTHR10695:SF46">
    <property type="entry name" value="BIFUNCTIONAL COENZYME A SYNTHASE-RELATED"/>
    <property type="match status" value="1"/>
</dbReference>
<evidence type="ECO:0000256" key="5">
    <source>
        <dbReference type="HAMAP-Rule" id="MF_00376"/>
    </source>
</evidence>
<dbReference type="InterPro" id="IPR001977">
    <property type="entry name" value="Depp_CoAkinase"/>
</dbReference>
<keyword evidence="3 5" id="KW-0067">ATP-binding</keyword>
<dbReference type="CDD" id="cd02022">
    <property type="entry name" value="DPCK"/>
    <property type="match status" value="1"/>
</dbReference>
<dbReference type="Pfam" id="PF01121">
    <property type="entry name" value="CoaE"/>
    <property type="match status" value="1"/>
</dbReference>
<evidence type="ECO:0000256" key="6">
    <source>
        <dbReference type="NCBIfam" id="TIGR00152"/>
    </source>
</evidence>
<evidence type="ECO:0000256" key="3">
    <source>
        <dbReference type="ARBA" id="ARBA00022840"/>
    </source>
</evidence>
<dbReference type="GO" id="GO:0005524">
    <property type="term" value="F:ATP binding"/>
    <property type="evidence" value="ECO:0007669"/>
    <property type="project" value="UniProtKB-UniRule"/>
</dbReference>
<dbReference type="OrthoDB" id="9812943at2"/>
<dbReference type="NCBIfam" id="TIGR00152">
    <property type="entry name" value="dephospho-CoA kinase"/>
    <property type="match status" value="1"/>
</dbReference>
<reference evidence="7 8" key="1">
    <citation type="submission" date="2017-11" db="EMBL/GenBank/DDBJ databases">
        <title>Comparitive Functional Genomics of Dry Heat Resistant strains isolated from the Viking Spacecraft.</title>
        <authorList>
            <person name="Seuylemezian A."/>
            <person name="Cooper K."/>
            <person name="Vaishampayan P."/>
        </authorList>
    </citation>
    <scope>NUCLEOTIDE SEQUENCE [LARGE SCALE GENOMIC DNA]</scope>
    <source>
        <strain evidence="7 8">V1-29</strain>
    </source>
</reference>
<dbReference type="InterPro" id="IPR027417">
    <property type="entry name" value="P-loop_NTPase"/>
</dbReference>
<dbReference type="HAMAP" id="MF_00376">
    <property type="entry name" value="Dephospho_CoA_kinase"/>
    <property type="match status" value="1"/>
</dbReference>
<dbReference type="Proteomes" id="UP000234748">
    <property type="component" value="Unassembled WGS sequence"/>
</dbReference>
<proteinExistence type="inferred from homology"/>
<evidence type="ECO:0000313" key="7">
    <source>
        <dbReference type="EMBL" id="PLT31191.1"/>
    </source>
</evidence>
<dbReference type="PROSITE" id="PS51219">
    <property type="entry name" value="DPCK"/>
    <property type="match status" value="1"/>
</dbReference>
<feature type="binding site" evidence="5">
    <location>
        <begin position="12"/>
        <end position="17"/>
    </location>
    <ligand>
        <name>ATP</name>
        <dbReference type="ChEBI" id="CHEBI:30616"/>
    </ligand>
</feature>
<dbReference type="GO" id="GO:0004140">
    <property type="term" value="F:dephospho-CoA kinase activity"/>
    <property type="evidence" value="ECO:0007669"/>
    <property type="project" value="UniProtKB-UniRule"/>
</dbReference>
<comment type="function">
    <text evidence="5">Catalyzes the phosphorylation of the 3'-hydroxyl group of dephosphocoenzyme A to form coenzyme A.</text>
</comment>
<keyword evidence="4 5" id="KW-0173">Coenzyme A biosynthesis</keyword>
<keyword evidence="2 5" id="KW-0547">Nucleotide-binding</keyword>
<keyword evidence="5 7" id="KW-0418">Kinase</keyword>
<dbReference type="SUPFAM" id="SSF52540">
    <property type="entry name" value="P-loop containing nucleoside triphosphate hydrolases"/>
    <property type="match status" value="1"/>
</dbReference>
<evidence type="ECO:0000256" key="1">
    <source>
        <dbReference type="ARBA" id="ARBA00009018"/>
    </source>
</evidence>
<dbReference type="GO" id="GO:0015937">
    <property type="term" value="P:coenzyme A biosynthetic process"/>
    <property type="evidence" value="ECO:0007669"/>
    <property type="project" value="UniProtKB-UniRule"/>
</dbReference>
<dbReference type="AlphaFoldDB" id="A0A2N5MA13"/>
<organism evidence="7 8">
    <name type="scientific">Peribacillus deserti</name>
    <dbReference type="NCBI Taxonomy" id="673318"/>
    <lineage>
        <taxon>Bacteria</taxon>
        <taxon>Bacillati</taxon>
        <taxon>Bacillota</taxon>
        <taxon>Bacilli</taxon>
        <taxon>Bacillales</taxon>
        <taxon>Bacillaceae</taxon>
        <taxon>Peribacillus</taxon>
    </lineage>
</organism>
<protein>
    <recommendedName>
        <fullName evidence="5 6">Dephospho-CoA kinase</fullName>
        <ecNumber evidence="5 6">2.7.1.24</ecNumber>
    </recommendedName>
    <alternativeName>
        <fullName evidence="5">Dephosphocoenzyme A kinase</fullName>
    </alternativeName>
</protein>
<keyword evidence="8" id="KW-1185">Reference proteome</keyword>
<dbReference type="UniPathway" id="UPA00241">
    <property type="reaction ID" value="UER00356"/>
</dbReference>
<keyword evidence="5" id="KW-0963">Cytoplasm</keyword>
<dbReference type="EC" id="2.7.1.24" evidence="5 6"/>
<dbReference type="RefSeq" id="WP_101640362.1">
    <property type="nucleotide sequence ID" value="NZ_PGUY01000011.1"/>
</dbReference>
<comment type="caution">
    <text evidence="7">The sequence shown here is derived from an EMBL/GenBank/DDBJ whole genome shotgun (WGS) entry which is preliminary data.</text>
</comment>
<dbReference type="GO" id="GO:0005737">
    <property type="term" value="C:cytoplasm"/>
    <property type="evidence" value="ECO:0007669"/>
    <property type="project" value="UniProtKB-SubCell"/>
</dbReference>
<dbReference type="Gene3D" id="3.40.50.300">
    <property type="entry name" value="P-loop containing nucleotide triphosphate hydrolases"/>
    <property type="match status" value="1"/>
</dbReference>
<keyword evidence="5" id="KW-0808">Transferase</keyword>
<gene>
    <name evidence="5" type="primary">coaE</name>
    <name evidence="7" type="ORF">CUU66_03860</name>
</gene>
<evidence type="ECO:0000256" key="4">
    <source>
        <dbReference type="ARBA" id="ARBA00022993"/>
    </source>
</evidence>
<sequence>MKKVIGITGGIATGKSTVSSYLKELGFTVIDADIAAREVVEPEQEAYNQIVSAFGKNVLLPDGTIDRPKLGAIIFNDLEKRTILNRIVHPAVRAWMNSRKDAAFASGQQTVFMDIPLLFESNLTHMVDEVVLVYVPSDIQLERLMARNHFTEEEAQSRINSQMSIEDKIAQSDAVINNEGTVEQTKKQVKEMLIRWAIISDEKGLQP</sequence>
<name>A0A2N5MA13_9BACI</name>
<comment type="catalytic activity">
    <reaction evidence="5">
        <text>3'-dephospho-CoA + ATP = ADP + CoA + H(+)</text>
        <dbReference type="Rhea" id="RHEA:18245"/>
        <dbReference type="ChEBI" id="CHEBI:15378"/>
        <dbReference type="ChEBI" id="CHEBI:30616"/>
        <dbReference type="ChEBI" id="CHEBI:57287"/>
        <dbReference type="ChEBI" id="CHEBI:57328"/>
        <dbReference type="ChEBI" id="CHEBI:456216"/>
        <dbReference type="EC" id="2.7.1.24"/>
    </reaction>
</comment>
<evidence type="ECO:0000256" key="2">
    <source>
        <dbReference type="ARBA" id="ARBA00022741"/>
    </source>
</evidence>
<evidence type="ECO:0000313" key="8">
    <source>
        <dbReference type="Proteomes" id="UP000234748"/>
    </source>
</evidence>
<comment type="pathway">
    <text evidence="5">Cofactor biosynthesis; coenzyme A biosynthesis; CoA from (R)-pantothenate: step 5/5.</text>
</comment>
<dbReference type="FunFam" id="3.40.50.300:FF:000485">
    <property type="entry name" value="Dephospho-CoA kinase CAB5"/>
    <property type="match status" value="1"/>
</dbReference>
<comment type="similarity">
    <text evidence="1 5">Belongs to the CoaE family.</text>
</comment>
<accession>A0A2N5MA13</accession>